<gene>
    <name evidence="1" type="ORF">MBUL_04478</name>
</gene>
<geneLocation type="plasmid" evidence="1">
    <name>2</name>
</geneLocation>
<evidence type="ECO:0000313" key="1">
    <source>
        <dbReference type="EMBL" id="CAA2108985.1"/>
    </source>
</evidence>
<keyword evidence="1" id="KW-0614">Plasmid</keyword>
<dbReference type="AlphaFoldDB" id="A0A679J8F7"/>
<reference evidence="1" key="1">
    <citation type="submission" date="2019-12" db="EMBL/GenBank/DDBJ databases">
        <authorList>
            <person name="Cremers G."/>
        </authorList>
    </citation>
    <scope>NUCLEOTIDE SEQUENCE</scope>
    <source>
        <strain evidence="1">Mbul1</strain>
        <plasmid evidence="1">2</plasmid>
    </source>
</reference>
<name>A0A679J8F7_9HYPH</name>
<proteinExistence type="predicted"/>
<protein>
    <submittedName>
        <fullName evidence="1">Uncharacterized protein</fullName>
    </submittedName>
</protein>
<dbReference type="EMBL" id="LR743505">
    <property type="protein sequence ID" value="CAA2108985.1"/>
    <property type="molecule type" value="Genomic_DNA"/>
</dbReference>
<accession>A0A679J8F7</accession>
<sequence length="97" mass="10870">MNNCLDIKFSDPSAAEPILQLSNSSAHQILGAALSAKLLWNSYAKLEAEEIIQRFGSADHNQRRYHLALKASVGQPHLPVRGMVFVNVKTWIKYPRP</sequence>
<organism evidence="1">
    <name type="scientific">Methylobacterium bullatum</name>
    <dbReference type="NCBI Taxonomy" id="570505"/>
    <lineage>
        <taxon>Bacteria</taxon>
        <taxon>Pseudomonadati</taxon>
        <taxon>Pseudomonadota</taxon>
        <taxon>Alphaproteobacteria</taxon>
        <taxon>Hyphomicrobiales</taxon>
        <taxon>Methylobacteriaceae</taxon>
        <taxon>Methylobacterium</taxon>
    </lineage>
</organism>